<feature type="domain" description="NTP pyrophosphohydrolase MazG-like" evidence="1">
    <location>
        <begin position="31"/>
        <end position="94"/>
    </location>
</feature>
<dbReference type="EMBL" id="LAZR01009769">
    <property type="protein sequence ID" value="KKM70689.1"/>
    <property type="molecule type" value="Genomic_DNA"/>
</dbReference>
<dbReference type="CDD" id="cd11541">
    <property type="entry name" value="NTP-PPase_u4"/>
    <property type="match status" value="1"/>
</dbReference>
<comment type="caution">
    <text evidence="2">The sequence shown here is derived from an EMBL/GenBank/DDBJ whole genome shotgun (WGS) entry which is preliminary data.</text>
</comment>
<organism evidence="2">
    <name type="scientific">marine sediment metagenome</name>
    <dbReference type="NCBI Taxonomy" id="412755"/>
    <lineage>
        <taxon>unclassified sequences</taxon>
        <taxon>metagenomes</taxon>
        <taxon>ecological metagenomes</taxon>
    </lineage>
</organism>
<dbReference type="Pfam" id="PF03819">
    <property type="entry name" value="MazG"/>
    <property type="match status" value="1"/>
</dbReference>
<dbReference type="SUPFAM" id="SSF101386">
    <property type="entry name" value="all-alpha NTP pyrophosphatases"/>
    <property type="match status" value="1"/>
</dbReference>
<evidence type="ECO:0000313" key="2">
    <source>
        <dbReference type="EMBL" id="KKM70689.1"/>
    </source>
</evidence>
<protein>
    <recommendedName>
        <fullName evidence="1">NTP pyrophosphohydrolase MazG-like domain-containing protein</fullName>
    </recommendedName>
</protein>
<reference evidence="2" key="1">
    <citation type="journal article" date="2015" name="Nature">
        <title>Complex archaea that bridge the gap between prokaryotes and eukaryotes.</title>
        <authorList>
            <person name="Spang A."/>
            <person name="Saw J.H."/>
            <person name="Jorgensen S.L."/>
            <person name="Zaremba-Niedzwiedzka K."/>
            <person name="Martijn J."/>
            <person name="Lind A.E."/>
            <person name="van Eijk R."/>
            <person name="Schleper C."/>
            <person name="Guy L."/>
            <person name="Ettema T.J."/>
        </authorList>
    </citation>
    <scope>NUCLEOTIDE SEQUENCE</scope>
</reference>
<gene>
    <name evidence="2" type="ORF">LCGC14_1438170</name>
</gene>
<dbReference type="PIRSF" id="PIRSF006639">
    <property type="entry name" value="UCP006639_pph"/>
    <property type="match status" value="1"/>
</dbReference>
<dbReference type="AlphaFoldDB" id="A0A0F9JLG7"/>
<proteinExistence type="predicted"/>
<evidence type="ECO:0000259" key="1">
    <source>
        <dbReference type="Pfam" id="PF03819"/>
    </source>
</evidence>
<dbReference type="Gene3D" id="1.10.287.1080">
    <property type="entry name" value="MazG-like"/>
    <property type="match status" value="1"/>
</dbReference>
<name>A0A0F9JLG7_9ZZZZ</name>
<dbReference type="InterPro" id="IPR004518">
    <property type="entry name" value="MazG-like_dom"/>
</dbReference>
<sequence>MTLKEYEKFVRDFWIGPKDPQELSQLFIATAGLGGEAGEVLEKLKKYVRDGELDKALLEKELGDVLYYLTMIACMFDSSLESVMAANVNKLTVRLRDGKMRGSGDER</sequence>
<accession>A0A0F9JLG7</accession>
<dbReference type="InterPro" id="IPR011379">
    <property type="entry name" value="MazG-related_GP37"/>
</dbReference>